<organism evidence="2 3">
    <name type="scientific">Cymbomonas tetramitiformis</name>
    <dbReference type="NCBI Taxonomy" id="36881"/>
    <lineage>
        <taxon>Eukaryota</taxon>
        <taxon>Viridiplantae</taxon>
        <taxon>Chlorophyta</taxon>
        <taxon>Pyramimonadophyceae</taxon>
        <taxon>Pyramimonadales</taxon>
        <taxon>Pyramimonadaceae</taxon>
        <taxon>Cymbomonas</taxon>
    </lineage>
</organism>
<name>A0AAE0FCE1_9CHLO</name>
<keyword evidence="3" id="KW-1185">Reference proteome</keyword>
<evidence type="ECO:0000313" key="2">
    <source>
        <dbReference type="EMBL" id="KAK3257094.1"/>
    </source>
</evidence>
<gene>
    <name evidence="2" type="ORF">CYMTET_33807</name>
</gene>
<feature type="region of interest" description="Disordered" evidence="1">
    <location>
        <begin position="64"/>
        <end position="117"/>
    </location>
</feature>
<feature type="non-terminal residue" evidence="2">
    <location>
        <position position="260"/>
    </location>
</feature>
<reference evidence="2 3" key="1">
    <citation type="journal article" date="2015" name="Genome Biol. Evol.">
        <title>Comparative Genomics of a Bacterivorous Green Alga Reveals Evolutionary Causalities and Consequences of Phago-Mixotrophic Mode of Nutrition.</title>
        <authorList>
            <person name="Burns J.A."/>
            <person name="Paasch A."/>
            <person name="Narechania A."/>
            <person name="Kim E."/>
        </authorList>
    </citation>
    <scope>NUCLEOTIDE SEQUENCE [LARGE SCALE GENOMIC DNA]</scope>
    <source>
        <strain evidence="2 3">PLY_AMNH</strain>
    </source>
</reference>
<feature type="compositionally biased region" description="Basic and acidic residues" evidence="1">
    <location>
        <begin position="140"/>
        <end position="150"/>
    </location>
</feature>
<sequence>MIRHAFSMARELLSADAIHALSVEAEERVGGLREWIRLAGQEIKVLDALEAEIGSAALKVEGLLDTGSPGKRTHSKPGSPAKSRTVLHPPSRATASVTHERLSAETSSAAGGVGGHHSGYSAALTASLGLVAPSASTGERSSHHVGRDAAEGAPMMGTSKGGTESPERDGGHEAGGRGQWQPLAPTAAGSPAVAGWKALMDGGSSRRPGYVLKPHAVGPQRWDVWMAGLLFGLHSSHLGGAYDWPFGGLHSSHLGGAYDW</sequence>
<evidence type="ECO:0000256" key="1">
    <source>
        <dbReference type="SAM" id="MobiDB-lite"/>
    </source>
</evidence>
<accession>A0AAE0FCE1</accession>
<evidence type="ECO:0000313" key="3">
    <source>
        <dbReference type="Proteomes" id="UP001190700"/>
    </source>
</evidence>
<protein>
    <submittedName>
        <fullName evidence="2">Uncharacterized protein</fullName>
    </submittedName>
</protein>
<feature type="compositionally biased region" description="Basic and acidic residues" evidence="1">
    <location>
        <begin position="165"/>
        <end position="175"/>
    </location>
</feature>
<dbReference type="AlphaFoldDB" id="A0AAE0FCE1"/>
<dbReference type="Proteomes" id="UP001190700">
    <property type="component" value="Unassembled WGS sequence"/>
</dbReference>
<proteinExistence type="predicted"/>
<comment type="caution">
    <text evidence="2">The sequence shown here is derived from an EMBL/GenBank/DDBJ whole genome shotgun (WGS) entry which is preliminary data.</text>
</comment>
<feature type="region of interest" description="Disordered" evidence="1">
    <location>
        <begin position="134"/>
        <end position="178"/>
    </location>
</feature>
<dbReference type="EMBL" id="LGRX02021033">
    <property type="protein sequence ID" value="KAK3257094.1"/>
    <property type="molecule type" value="Genomic_DNA"/>
</dbReference>